<feature type="region of interest" description="Disordered" evidence="1">
    <location>
        <begin position="121"/>
        <end position="142"/>
    </location>
</feature>
<name>A0A6J0C1S2_NEOLC</name>
<dbReference type="CTD" id="48239"/>
<feature type="signal peptide" evidence="2">
    <location>
        <begin position="1"/>
        <end position="18"/>
    </location>
</feature>
<sequence length="382" mass="42151">MRAVHCLFILLVVHGASPAIVRKGPAFATPIYSDAFLPAAMQVIFHAVGQLKIHAAEEEEETLLRTPSTSPHPPGQRQPLPAEVQTRNDVETSTISDNEKYFVPPERYQEEALIIAKPEGANSEKVGGGQAVTPEANHEESEVVYGLPETNYELPERDQEVPEKSNGQTISRCRPGYRLVTNMPKESTVDSVVRQIYNIMETSSSGYKDVAQASPEMVSTSGTECIEAKNPAHYIPADGSSDDREKSDEDKDDARFTLLGERVDQVPNPSLVAFLRAGNATTNPSLLQLSELYDVLSKDARRQGYSKYAGYSDKVLKFLQESSGGEAGVQLRQFLEKAMAANELSRYDSMTKTKQIIAVLKDPGSRLSTDLRNKVLPMRFVF</sequence>
<dbReference type="InParanoid" id="A0A6J0C1S2"/>
<dbReference type="RefSeq" id="XP_015520408.1">
    <property type="nucleotide sequence ID" value="XM_015664922.1"/>
</dbReference>
<feature type="chain" id="PRO_5027027675" evidence="2">
    <location>
        <begin position="19"/>
        <end position="382"/>
    </location>
</feature>
<keyword evidence="2" id="KW-0732">Signal</keyword>
<evidence type="ECO:0000256" key="2">
    <source>
        <dbReference type="SAM" id="SignalP"/>
    </source>
</evidence>
<protein>
    <submittedName>
        <fullName evidence="4 5">Uncharacterized protein LOC107224743</fullName>
    </submittedName>
</protein>
<feature type="compositionally biased region" description="Basic and acidic residues" evidence="1">
    <location>
        <begin position="241"/>
        <end position="251"/>
    </location>
</feature>
<reference evidence="4" key="1">
    <citation type="submission" date="2025-04" db="UniProtKB">
        <authorList>
            <consortium name="RefSeq"/>
        </authorList>
    </citation>
    <scope>IDENTIFICATION</scope>
    <source>
        <tissue evidence="5">Thorax and Abdomen</tissue>
        <tissue evidence="4">Whole body</tissue>
    </source>
</reference>
<keyword evidence="3" id="KW-1185">Reference proteome</keyword>
<evidence type="ECO:0000256" key="1">
    <source>
        <dbReference type="SAM" id="MobiDB-lite"/>
    </source>
</evidence>
<dbReference type="OrthoDB" id="8197773at2759"/>
<evidence type="ECO:0000313" key="5">
    <source>
        <dbReference type="RefSeq" id="XP_046590141.1"/>
    </source>
</evidence>
<dbReference type="AlphaFoldDB" id="A0A6J0C1S2"/>
<dbReference type="RefSeq" id="XP_046590141.1">
    <property type="nucleotide sequence ID" value="XM_046734185.1"/>
</dbReference>
<dbReference type="GeneID" id="107224743"/>
<evidence type="ECO:0000313" key="3">
    <source>
        <dbReference type="Proteomes" id="UP000829291"/>
    </source>
</evidence>
<proteinExistence type="predicted"/>
<organism evidence="3 4">
    <name type="scientific">Neodiprion lecontei</name>
    <name type="common">Redheaded pine sawfly</name>
    <dbReference type="NCBI Taxonomy" id="441921"/>
    <lineage>
        <taxon>Eukaryota</taxon>
        <taxon>Metazoa</taxon>
        <taxon>Ecdysozoa</taxon>
        <taxon>Arthropoda</taxon>
        <taxon>Hexapoda</taxon>
        <taxon>Insecta</taxon>
        <taxon>Pterygota</taxon>
        <taxon>Neoptera</taxon>
        <taxon>Endopterygota</taxon>
        <taxon>Hymenoptera</taxon>
        <taxon>Tenthredinoidea</taxon>
        <taxon>Diprionidae</taxon>
        <taxon>Diprioninae</taxon>
        <taxon>Neodiprion</taxon>
    </lineage>
</organism>
<dbReference type="KEGG" id="nlo:107224743"/>
<accession>A0A6J0C1S2</accession>
<dbReference type="Proteomes" id="UP000829291">
    <property type="component" value="Chromosome 3"/>
</dbReference>
<gene>
    <name evidence="4 5" type="primary">LOC107224743</name>
</gene>
<feature type="region of interest" description="Disordered" evidence="1">
    <location>
        <begin position="60"/>
        <end position="85"/>
    </location>
</feature>
<feature type="region of interest" description="Disordered" evidence="1">
    <location>
        <begin position="232"/>
        <end position="251"/>
    </location>
</feature>
<evidence type="ECO:0000313" key="4">
    <source>
        <dbReference type="RefSeq" id="XP_015520408.1"/>
    </source>
</evidence>